<name>A0AAE8XEY0_9CAUD</name>
<accession>A0AAE8XEY0</accession>
<dbReference type="EMBL" id="MZ803112">
    <property type="protein sequence ID" value="UAW01049.1"/>
    <property type="molecule type" value="Genomic_DNA"/>
</dbReference>
<feature type="region of interest" description="Disordered" evidence="1">
    <location>
        <begin position="1"/>
        <end position="32"/>
    </location>
</feature>
<proteinExistence type="predicted"/>
<keyword evidence="3" id="KW-1185">Reference proteome</keyword>
<sequence length="83" mass="9346">MAVGSNPLTGLAHNEPPFTCTQPMEGPKTKWSHRKLGPVKYLKKRSKRCVAQSVEDMERIIRNAQLEAVNKAAHESSYFTSNF</sequence>
<reference evidence="2" key="1">
    <citation type="submission" date="2021-08" db="EMBL/GenBank/DDBJ databases">
        <authorList>
            <person name="Shitrit D."/>
            <person name="Kirzner S."/>
            <person name="Dekel-Bird N.P."/>
            <person name="Avrani S."/>
            <person name="Sabehi G."/>
            <person name="Perkarsky I."/>
            <person name="Peleg M."/>
            <person name="Tahan R."/>
            <person name="Kondratyeva K."/>
            <person name="Lindell D."/>
        </authorList>
    </citation>
    <scope>NUCLEOTIDE SEQUENCE</scope>
</reference>
<gene>
    <name evidence="2" type="ORF">STIP28_7</name>
</gene>
<evidence type="ECO:0000313" key="3">
    <source>
        <dbReference type="Proteomes" id="UP000828768"/>
    </source>
</evidence>
<protein>
    <submittedName>
        <fullName evidence="2">Uncharacterized protein</fullName>
    </submittedName>
</protein>
<organism evidence="2 3">
    <name type="scientific">Synechococcus T7-like virus S-TIP28</name>
    <dbReference type="NCBI Taxonomy" id="1332140"/>
    <lineage>
        <taxon>Viruses</taxon>
        <taxon>Duplodnaviria</taxon>
        <taxon>Heunggongvirae</taxon>
        <taxon>Uroviricota</taxon>
        <taxon>Caudoviricetes</taxon>
        <taxon>Autographivirales</taxon>
        <taxon>Autographivirales incertae sedis</taxon>
        <taxon>Tiranvirus</taxon>
        <taxon>Tiranvirus STIP28</taxon>
    </lineage>
</organism>
<evidence type="ECO:0000256" key="1">
    <source>
        <dbReference type="SAM" id="MobiDB-lite"/>
    </source>
</evidence>
<dbReference type="Proteomes" id="UP000828768">
    <property type="component" value="Segment"/>
</dbReference>
<evidence type="ECO:0000313" key="2">
    <source>
        <dbReference type="EMBL" id="UAW01049.1"/>
    </source>
</evidence>